<organism evidence="1 2">
    <name type="scientific">Hirundo rustica rustica</name>
    <dbReference type="NCBI Taxonomy" id="333673"/>
    <lineage>
        <taxon>Eukaryota</taxon>
        <taxon>Metazoa</taxon>
        <taxon>Chordata</taxon>
        <taxon>Craniata</taxon>
        <taxon>Vertebrata</taxon>
        <taxon>Euteleostomi</taxon>
        <taxon>Archelosauria</taxon>
        <taxon>Archosauria</taxon>
        <taxon>Dinosauria</taxon>
        <taxon>Saurischia</taxon>
        <taxon>Theropoda</taxon>
        <taxon>Coelurosauria</taxon>
        <taxon>Aves</taxon>
        <taxon>Neognathae</taxon>
        <taxon>Neoaves</taxon>
        <taxon>Telluraves</taxon>
        <taxon>Australaves</taxon>
        <taxon>Passeriformes</taxon>
        <taxon>Sylvioidea</taxon>
        <taxon>Hirundinidae</taxon>
        <taxon>Hirundo</taxon>
    </lineage>
</organism>
<dbReference type="EMBL" id="QRBI01000105">
    <property type="protein sequence ID" value="RMC13698.1"/>
    <property type="molecule type" value="Genomic_DNA"/>
</dbReference>
<reference evidence="1 2" key="1">
    <citation type="submission" date="2018-07" db="EMBL/GenBank/DDBJ databases">
        <title>A high quality draft genome assembly of the barn swallow (H. rustica rustica).</title>
        <authorList>
            <person name="Formenti G."/>
            <person name="Chiara M."/>
            <person name="Poveda L."/>
            <person name="Francoijs K.-J."/>
            <person name="Bonisoli-Alquati A."/>
            <person name="Canova L."/>
            <person name="Gianfranceschi L."/>
            <person name="Horner D.S."/>
            <person name="Saino N."/>
        </authorList>
    </citation>
    <scope>NUCLEOTIDE SEQUENCE [LARGE SCALE GENOMIC DNA]</scope>
    <source>
        <strain evidence="1">Chelidonia</strain>
        <tissue evidence="1">Blood</tissue>
    </source>
</reference>
<dbReference type="STRING" id="333673.A0A3M0KKB9"/>
<proteinExistence type="predicted"/>
<protein>
    <submittedName>
        <fullName evidence="1">Uncharacterized protein</fullName>
    </submittedName>
</protein>
<accession>A0A3M0KKB9</accession>
<keyword evidence="2" id="KW-1185">Reference proteome</keyword>
<dbReference type="Proteomes" id="UP000269221">
    <property type="component" value="Unassembled WGS sequence"/>
</dbReference>
<comment type="caution">
    <text evidence="1">The sequence shown here is derived from an EMBL/GenBank/DDBJ whole genome shotgun (WGS) entry which is preliminary data.</text>
</comment>
<evidence type="ECO:0000313" key="2">
    <source>
        <dbReference type="Proteomes" id="UP000269221"/>
    </source>
</evidence>
<name>A0A3M0KKB9_HIRRU</name>
<sequence>MKEDGSEWSYWTKALNAYDTFKYAGTIFLPGNRVIEHPCNEESPGKFLFEVVPVLATHGKKTCCFIDGIFCRDAEGWKQNLNENGGHAVTLSGLEPLLFSCSFVVSGQIYQGLFWKLILPVVCGQKQFTHTSKDIKICMHWNAKDD</sequence>
<gene>
    <name evidence="1" type="ORF">DUI87_08776</name>
</gene>
<evidence type="ECO:0000313" key="1">
    <source>
        <dbReference type="EMBL" id="RMC13698.1"/>
    </source>
</evidence>
<dbReference type="AlphaFoldDB" id="A0A3M0KKB9"/>